<keyword evidence="1" id="KW-0812">Transmembrane</keyword>
<keyword evidence="3" id="KW-1185">Reference proteome</keyword>
<dbReference type="AlphaFoldDB" id="A0A4Y2F040"/>
<sequence>MISISAVLSFSLLLICYYAIRTEKTVSILGVRVYKLLMITSVLVSVYSTLIPVHYLPSDGNQQKRGWNVKESNELHIWWFVYRKIVLLSANHTPPDDTLKREPSVAQGTR</sequence>
<evidence type="ECO:0000313" key="3">
    <source>
        <dbReference type="Proteomes" id="UP000499080"/>
    </source>
</evidence>
<keyword evidence="1" id="KW-0472">Membrane</keyword>
<dbReference type="EMBL" id="BGPR01000744">
    <property type="protein sequence ID" value="GBM33889.1"/>
    <property type="molecule type" value="Genomic_DNA"/>
</dbReference>
<feature type="transmembrane region" description="Helical" evidence="1">
    <location>
        <begin position="37"/>
        <end position="56"/>
    </location>
</feature>
<comment type="caution">
    <text evidence="2">The sequence shown here is derived from an EMBL/GenBank/DDBJ whole genome shotgun (WGS) entry which is preliminary data.</text>
</comment>
<gene>
    <name evidence="2" type="ORF">AVEN_5931_1</name>
</gene>
<keyword evidence="1" id="KW-1133">Transmembrane helix</keyword>
<dbReference type="Proteomes" id="UP000499080">
    <property type="component" value="Unassembled WGS sequence"/>
</dbReference>
<accession>A0A4Y2F040</accession>
<proteinExistence type="predicted"/>
<organism evidence="2 3">
    <name type="scientific">Araneus ventricosus</name>
    <name type="common">Orbweaver spider</name>
    <name type="synonym">Epeira ventricosa</name>
    <dbReference type="NCBI Taxonomy" id="182803"/>
    <lineage>
        <taxon>Eukaryota</taxon>
        <taxon>Metazoa</taxon>
        <taxon>Ecdysozoa</taxon>
        <taxon>Arthropoda</taxon>
        <taxon>Chelicerata</taxon>
        <taxon>Arachnida</taxon>
        <taxon>Araneae</taxon>
        <taxon>Araneomorphae</taxon>
        <taxon>Entelegynae</taxon>
        <taxon>Araneoidea</taxon>
        <taxon>Araneidae</taxon>
        <taxon>Araneus</taxon>
    </lineage>
</organism>
<name>A0A4Y2F040_ARAVE</name>
<protein>
    <submittedName>
        <fullName evidence="2">Uncharacterized protein</fullName>
    </submittedName>
</protein>
<evidence type="ECO:0000256" key="1">
    <source>
        <dbReference type="SAM" id="Phobius"/>
    </source>
</evidence>
<reference evidence="2 3" key="1">
    <citation type="journal article" date="2019" name="Sci. Rep.">
        <title>Orb-weaving spider Araneus ventricosus genome elucidates the spidroin gene catalogue.</title>
        <authorList>
            <person name="Kono N."/>
            <person name="Nakamura H."/>
            <person name="Ohtoshi R."/>
            <person name="Moran D.A.P."/>
            <person name="Shinohara A."/>
            <person name="Yoshida Y."/>
            <person name="Fujiwara M."/>
            <person name="Mori M."/>
            <person name="Tomita M."/>
            <person name="Arakawa K."/>
        </authorList>
    </citation>
    <scope>NUCLEOTIDE SEQUENCE [LARGE SCALE GENOMIC DNA]</scope>
</reference>
<evidence type="ECO:0000313" key="2">
    <source>
        <dbReference type="EMBL" id="GBM33889.1"/>
    </source>
</evidence>